<reference evidence="1 2" key="1">
    <citation type="journal article" date="2019" name="PLoS Biol.">
        <title>Sex chromosomes control vertical transmission of feminizing Wolbachia symbionts in an isopod.</title>
        <authorList>
            <person name="Becking T."/>
            <person name="Chebbi M.A."/>
            <person name="Giraud I."/>
            <person name="Moumen B."/>
            <person name="Laverre T."/>
            <person name="Caubet Y."/>
            <person name="Peccoud J."/>
            <person name="Gilbert C."/>
            <person name="Cordaux R."/>
        </authorList>
    </citation>
    <scope>NUCLEOTIDE SEQUENCE [LARGE SCALE GENOMIC DNA]</scope>
    <source>
        <strain evidence="1">ANa2</strain>
        <tissue evidence="1">Whole body excluding digestive tract and cuticle</tissue>
    </source>
</reference>
<keyword evidence="2" id="KW-1185">Reference proteome</keyword>
<comment type="caution">
    <text evidence="1">The sequence shown here is derived from an EMBL/GenBank/DDBJ whole genome shotgun (WGS) entry which is preliminary data.</text>
</comment>
<accession>A0A5N5T9A0</accession>
<proteinExistence type="predicted"/>
<sequence>MSLGGKRGGKFDGTYNVKDLDSEEEFWADLREYEVEKDKGDQGEMYFSEDCKSLRDSIKSTKGVKNRILRIELANLKEKMENKIIKSVEWVNSRLQLADGLTKKDNRKNRLELRKYLVCDHINRKLYKGKKNNIKY</sequence>
<dbReference type="Proteomes" id="UP000326759">
    <property type="component" value="Unassembled WGS sequence"/>
</dbReference>
<protein>
    <submittedName>
        <fullName evidence="1">Uncharacterized protein</fullName>
    </submittedName>
</protein>
<dbReference type="AlphaFoldDB" id="A0A5N5T9A0"/>
<gene>
    <name evidence="1" type="ORF">Anas_12678</name>
</gene>
<evidence type="ECO:0000313" key="1">
    <source>
        <dbReference type="EMBL" id="KAB7503214.1"/>
    </source>
</evidence>
<evidence type="ECO:0000313" key="2">
    <source>
        <dbReference type="Proteomes" id="UP000326759"/>
    </source>
</evidence>
<name>A0A5N5T9A0_9CRUS</name>
<dbReference type="EMBL" id="SEYY01005632">
    <property type="protein sequence ID" value="KAB7503214.1"/>
    <property type="molecule type" value="Genomic_DNA"/>
</dbReference>
<organism evidence="1 2">
    <name type="scientific">Armadillidium nasatum</name>
    <dbReference type="NCBI Taxonomy" id="96803"/>
    <lineage>
        <taxon>Eukaryota</taxon>
        <taxon>Metazoa</taxon>
        <taxon>Ecdysozoa</taxon>
        <taxon>Arthropoda</taxon>
        <taxon>Crustacea</taxon>
        <taxon>Multicrustacea</taxon>
        <taxon>Malacostraca</taxon>
        <taxon>Eumalacostraca</taxon>
        <taxon>Peracarida</taxon>
        <taxon>Isopoda</taxon>
        <taxon>Oniscidea</taxon>
        <taxon>Crinocheta</taxon>
        <taxon>Armadillidiidae</taxon>
        <taxon>Armadillidium</taxon>
    </lineage>
</organism>